<accession>A0A9D1M0R6</accession>
<proteinExistence type="predicted"/>
<gene>
    <name evidence="1" type="ORF">IAB70_03875</name>
</gene>
<dbReference type="AlphaFoldDB" id="A0A9D1M0R6"/>
<comment type="caution">
    <text evidence="1">The sequence shown here is derived from an EMBL/GenBank/DDBJ whole genome shotgun (WGS) entry which is preliminary data.</text>
</comment>
<organism evidence="1 2">
    <name type="scientific">Candidatus Merdicola faecigallinarum</name>
    <dbReference type="NCBI Taxonomy" id="2840862"/>
    <lineage>
        <taxon>Bacteria</taxon>
        <taxon>Bacillati</taxon>
        <taxon>Bacillota</taxon>
        <taxon>Clostridia</taxon>
        <taxon>Candidatus Merdicola</taxon>
    </lineage>
</organism>
<protein>
    <submittedName>
        <fullName evidence="1">Uncharacterized protein</fullName>
    </submittedName>
</protein>
<evidence type="ECO:0000313" key="1">
    <source>
        <dbReference type="EMBL" id="HIU51745.1"/>
    </source>
</evidence>
<sequence>MENAADALKMAGFVLLFILALTIAMMTLTQARTAAQAILYAEDDRNFYSYVEEDDYIDLTSNRYKVTRNVTIDDIIPTLYRYYKENYRVEFVGIDNHPLYTNSKGQKTYALDLDEEMENNEPWQGSNRAIKENLDKIIKNVLLYNYKDSTFVEELGIMPKEEADPNAEESIENENEQTKRLIRYTLIN</sequence>
<dbReference type="Proteomes" id="UP000824093">
    <property type="component" value="Unassembled WGS sequence"/>
</dbReference>
<name>A0A9D1M0R6_9FIRM</name>
<evidence type="ECO:0000313" key="2">
    <source>
        <dbReference type="Proteomes" id="UP000824093"/>
    </source>
</evidence>
<reference evidence="1" key="2">
    <citation type="journal article" date="2021" name="PeerJ">
        <title>Extensive microbial diversity within the chicken gut microbiome revealed by metagenomics and culture.</title>
        <authorList>
            <person name="Gilroy R."/>
            <person name="Ravi A."/>
            <person name="Getino M."/>
            <person name="Pursley I."/>
            <person name="Horton D.L."/>
            <person name="Alikhan N.F."/>
            <person name="Baker D."/>
            <person name="Gharbi K."/>
            <person name="Hall N."/>
            <person name="Watson M."/>
            <person name="Adriaenssens E.M."/>
            <person name="Foster-Nyarko E."/>
            <person name="Jarju S."/>
            <person name="Secka A."/>
            <person name="Antonio M."/>
            <person name="Oren A."/>
            <person name="Chaudhuri R.R."/>
            <person name="La Ragione R."/>
            <person name="Hildebrand F."/>
            <person name="Pallen M.J."/>
        </authorList>
    </citation>
    <scope>NUCLEOTIDE SEQUENCE</scope>
    <source>
        <strain evidence="1">CHK195-15760</strain>
    </source>
</reference>
<reference evidence="1" key="1">
    <citation type="submission" date="2020-10" db="EMBL/GenBank/DDBJ databases">
        <authorList>
            <person name="Gilroy R."/>
        </authorList>
    </citation>
    <scope>NUCLEOTIDE SEQUENCE</scope>
    <source>
        <strain evidence="1">CHK195-15760</strain>
    </source>
</reference>
<dbReference type="EMBL" id="DVNH01000025">
    <property type="protein sequence ID" value="HIU51745.1"/>
    <property type="molecule type" value="Genomic_DNA"/>
</dbReference>